<organism evidence="6 7">
    <name type="scientific">Apiospora saccharicola</name>
    <dbReference type="NCBI Taxonomy" id="335842"/>
    <lineage>
        <taxon>Eukaryota</taxon>
        <taxon>Fungi</taxon>
        <taxon>Dikarya</taxon>
        <taxon>Ascomycota</taxon>
        <taxon>Pezizomycotina</taxon>
        <taxon>Sordariomycetes</taxon>
        <taxon>Xylariomycetidae</taxon>
        <taxon>Amphisphaeriales</taxon>
        <taxon>Apiosporaceae</taxon>
        <taxon>Apiospora</taxon>
    </lineage>
</organism>
<dbReference type="Pfam" id="PF14686">
    <property type="entry name" value="fn3_3"/>
    <property type="match status" value="1"/>
</dbReference>
<evidence type="ECO:0000259" key="5">
    <source>
        <dbReference type="Pfam" id="PF14686"/>
    </source>
</evidence>
<dbReference type="PANTHER" id="PTHR32018:SF1">
    <property type="entry name" value="RHAMNOGALACTURONAN ENDOLYASE"/>
    <property type="match status" value="1"/>
</dbReference>
<dbReference type="CDD" id="cd10320">
    <property type="entry name" value="RGL4_N"/>
    <property type="match status" value="1"/>
</dbReference>
<dbReference type="PANTHER" id="PTHR32018">
    <property type="entry name" value="RHAMNOGALACTURONATE LYASE FAMILY PROTEIN"/>
    <property type="match status" value="1"/>
</dbReference>
<dbReference type="Gene3D" id="2.60.120.260">
    <property type="entry name" value="Galactose-binding domain-like"/>
    <property type="match status" value="1"/>
</dbReference>
<dbReference type="Gene3D" id="2.60.40.1120">
    <property type="entry name" value="Carboxypeptidase-like, regulatory domain"/>
    <property type="match status" value="1"/>
</dbReference>
<dbReference type="InterPro" id="IPR051850">
    <property type="entry name" value="Polysacch_Lyase_4"/>
</dbReference>
<reference evidence="6 7" key="1">
    <citation type="submission" date="2023-01" db="EMBL/GenBank/DDBJ databases">
        <title>Analysis of 21 Apiospora genomes using comparative genomics revels a genus with tremendous synthesis potential of carbohydrate active enzymes and secondary metabolites.</title>
        <authorList>
            <person name="Sorensen T."/>
        </authorList>
    </citation>
    <scope>NUCLEOTIDE SEQUENCE [LARGE SCALE GENOMIC DNA]</scope>
    <source>
        <strain evidence="6 7">CBS 83171</strain>
    </source>
</reference>
<dbReference type="InterPro" id="IPR008979">
    <property type="entry name" value="Galactose-bd-like_sf"/>
</dbReference>
<dbReference type="InterPro" id="IPR013784">
    <property type="entry name" value="Carb-bd-like_fold"/>
</dbReference>
<feature type="domain" description="Rhamnogalacturonan lyase" evidence="4">
    <location>
        <begin position="405"/>
        <end position="573"/>
    </location>
</feature>
<dbReference type="EMBL" id="JAQQWM010000004">
    <property type="protein sequence ID" value="KAK8067902.1"/>
    <property type="molecule type" value="Genomic_DNA"/>
</dbReference>
<dbReference type="InterPro" id="IPR029413">
    <property type="entry name" value="RG-lyase_II"/>
</dbReference>
<keyword evidence="7" id="KW-1185">Reference proteome</keyword>
<dbReference type="CDD" id="cd10316">
    <property type="entry name" value="RGL4_M"/>
    <property type="match status" value="1"/>
</dbReference>
<protein>
    <recommendedName>
        <fullName evidence="8">Rhamnogalacturonan endolyase</fullName>
    </recommendedName>
</protein>
<evidence type="ECO:0008006" key="8">
    <source>
        <dbReference type="Google" id="ProtNLM"/>
    </source>
</evidence>
<dbReference type="Gene3D" id="2.70.98.10">
    <property type="match status" value="1"/>
</dbReference>
<proteinExistence type="predicted"/>
<dbReference type="Pfam" id="PF14683">
    <property type="entry name" value="CBM-like"/>
    <property type="match status" value="1"/>
</dbReference>
<evidence type="ECO:0000313" key="7">
    <source>
        <dbReference type="Proteomes" id="UP001446871"/>
    </source>
</evidence>
<evidence type="ECO:0000256" key="3">
    <source>
        <dbReference type="ARBA" id="ARBA00023326"/>
    </source>
</evidence>
<evidence type="ECO:0000259" key="4">
    <source>
        <dbReference type="Pfam" id="PF14683"/>
    </source>
</evidence>
<dbReference type="InterPro" id="IPR029411">
    <property type="entry name" value="RG-lyase_III"/>
</dbReference>
<keyword evidence="3" id="KW-0624">Polysaccharide degradation</keyword>
<keyword evidence="1" id="KW-0732">Signal</keyword>
<feature type="domain" description="Rhamnogalacturonan lyase" evidence="5">
    <location>
        <begin position="317"/>
        <end position="391"/>
    </location>
</feature>
<name>A0ABR1V9N0_9PEZI</name>
<keyword evidence="2" id="KW-0119">Carbohydrate metabolism</keyword>
<sequence length="575" mass="64227">MALLLSSSRAHTLPSLASADPFLRKLGNETWVIGNEVWNMTQGRQYGVELYYKDHDCVGDAVGHYVSYNGAQSDLNWTSASIVHEGTYQGVPYIDVQFAAREGDMHWVIFSGLAGAYQYFVNRGLPTLGEFRTLWRLDNATFTHGKTDLRDEALPPLSDYLPENKVQDETWLSPDGSGGFLTKYDLTSWVRTQTYYGVYGEGFGSWYINAGKDYYNGNHLKQELMIHRESKSGDAVQLNMIHGTHFQVSAVDEFPEGKMWGPWLWYLNDGSGDDAAQRARDEFAAWPYAWFEDEAYHQRGSVQGQLRLSDGRPAAHAAVFLGDNNQSKTALDMGSDYYYTGYADAEGRFEFKDVRAATYGLQAWSNGSVLSNVTTSYLQEDVVVVAGEATDLQTATWQVSNKTKIFQVGDFDRTSYGFAHGGAPYEHGLVDKCSADLSFMVGTSRTEDWCFGQSKLGSWTISFSLDKVPAPKRNGEEHGKEATLIVSLAGYSTGASSRVWANDVVIGNLTSGSAPGLLNDPSLYRSATTAGEWRYFEFSFDAGKVLKKRDNEIRFEVTSNTTWRGFMWDSIVLEW</sequence>
<dbReference type="SUPFAM" id="SSF49785">
    <property type="entry name" value="Galactose-binding domain-like"/>
    <property type="match status" value="1"/>
</dbReference>
<dbReference type="SUPFAM" id="SSF49452">
    <property type="entry name" value="Starch-binding domain-like"/>
    <property type="match status" value="1"/>
</dbReference>
<dbReference type="InterPro" id="IPR014718">
    <property type="entry name" value="GH-type_carb-bd"/>
</dbReference>
<evidence type="ECO:0000256" key="1">
    <source>
        <dbReference type="ARBA" id="ARBA00022729"/>
    </source>
</evidence>
<dbReference type="Proteomes" id="UP001446871">
    <property type="component" value="Unassembled WGS sequence"/>
</dbReference>
<evidence type="ECO:0000256" key="2">
    <source>
        <dbReference type="ARBA" id="ARBA00023277"/>
    </source>
</evidence>
<accession>A0ABR1V9N0</accession>
<gene>
    <name evidence="6" type="ORF">PG996_007014</name>
</gene>
<comment type="caution">
    <text evidence="6">The sequence shown here is derived from an EMBL/GenBank/DDBJ whole genome shotgun (WGS) entry which is preliminary data.</text>
</comment>
<evidence type="ECO:0000313" key="6">
    <source>
        <dbReference type="EMBL" id="KAK8067902.1"/>
    </source>
</evidence>